<evidence type="ECO:0000256" key="1">
    <source>
        <dbReference type="SAM" id="MobiDB-lite"/>
    </source>
</evidence>
<protein>
    <submittedName>
        <fullName evidence="2">Uncharacterized protein</fullName>
    </submittedName>
</protein>
<name>A0A0V1CCH4_TRIBR</name>
<feature type="region of interest" description="Disordered" evidence="1">
    <location>
        <begin position="142"/>
        <end position="164"/>
    </location>
</feature>
<dbReference type="Proteomes" id="UP000054653">
    <property type="component" value="Unassembled WGS sequence"/>
</dbReference>
<dbReference type="OrthoDB" id="10393869at2759"/>
<accession>A0A0V1CCH4</accession>
<dbReference type="AlphaFoldDB" id="A0A0V1CCH4"/>
<reference evidence="2 3" key="1">
    <citation type="submission" date="2015-01" db="EMBL/GenBank/DDBJ databases">
        <title>Evolution of Trichinella species and genotypes.</title>
        <authorList>
            <person name="Korhonen P.K."/>
            <person name="Edoardo P."/>
            <person name="Giuseppe L.R."/>
            <person name="Gasser R.B."/>
        </authorList>
    </citation>
    <scope>NUCLEOTIDE SEQUENCE [LARGE SCALE GENOMIC DNA]</scope>
    <source>
        <strain evidence="2">ISS120</strain>
    </source>
</reference>
<dbReference type="EMBL" id="JYDI01000266">
    <property type="protein sequence ID" value="KRY46882.1"/>
    <property type="molecule type" value="Genomic_DNA"/>
</dbReference>
<keyword evidence="3" id="KW-1185">Reference proteome</keyword>
<comment type="caution">
    <text evidence="2">The sequence shown here is derived from an EMBL/GenBank/DDBJ whole genome shotgun (WGS) entry which is preliminary data.</text>
</comment>
<organism evidence="2 3">
    <name type="scientific">Trichinella britovi</name>
    <name type="common">Parasitic roundworm</name>
    <dbReference type="NCBI Taxonomy" id="45882"/>
    <lineage>
        <taxon>Eukaryota</taxon>
        <taxon>Metazoa</taxon>
        <taxon>Ecdysozoa</taxon>
        <taxon>Nematoda</taxon>
        <taxon>Enoplea</taxon>
        <taxon>Dorylaimia</taxon>
        <taxon>Trichinellida</taxon>
        <taxon>Trichinellidae</taxon>
        <taxon>Trichinella</taxon>
    </lineage>
</organism>
<evidence type="ECO:0000313" key="3">
    <source>
        <dbReference type="Proteomes" id="UP000054653"/>
    </source>
</evidence>
<proteinExistence type="predicted"/>
<sequence>MLFRLLLNENWLRSIPSVVRRWRAINFQLIRSKTEIIDKILHLAHTVVRIDSKSLDGSKTWNDKKLTVNRKNGLLTTNLFNKTLQQFSSPSNERTTLSGIILKNLATPKGKSNCPECLEKFRSSPTSCAENLNKIQNINIINNNNSSSSSSSNSNNNKNKQPRI</sequence>
<gene>
    <name evidence="2" type="ORF">T03_17411</name>
</gene>
<evidence type="ECO:0000313" key="2">
    <source>
        <dbReference type="EMBL" id="KRY46882.1"/>
    </source>
</evidence>